<evidence type="ECO:0000313" key="4">
    <source>
        <dbReference type="Proteomes" id="UP000643810"/>
    </source>
</evidence>
<evidence type="ECO:0000313" key="3">
    <source>
        <dbReference type="EMBL" id="MBC5685342.1"/>
    </source>
</evidence>
<dbReference type="InterPro" id="IPR013378">
    <property type="entry name" value="InlB-like_B-rpt"/>
</dbReference>
<dbReference type="EMBL" id="JACOPG010000001">
    <property type="protein sequence ID" value="MBC5685342.1"/>
    <property type="molecule type" value="Genomic_DNA"/>
</dbReference>
<sequence length="203" mass="22838">MKQIAFVLSGVAIIVVIILGILTMSHRTLRESEMENSLADVVKSALDEVVQTQDLDITNEDALMASFYESLLQRINAGKEGNEDPNFDLQVDIAGIDTEKGILAIHVEEKYTKPNGKIGEVKCDATATFDEKKTSKRHDVTFYVDDALWLTYEITEKETFVEPEAPFKEGQIFVGWTKDPASQEPVNFPAHVTEDEVYYAIFR</sequence>
<reference evidence="3 4" key="1">
    <citation type="submission" date="2020-08" db="EMBL/GenBank/DDBJ databases">
        <title>Genome public.</title>
        <authorList>
            <person name="Liu C."/>
            <person name="Sun Q."/>
        </authorList>
    </citation>
    <scope>NUCLEOTIDE SEQUENCE [LARGE SCALE GENOMIC DNA]</scope>
    <source>
        <strain evidence="3 4">NSJ-9</strain>
    </source>
</reference>
<accession>A0ABR7GD26</accession>
<dbReference type="Pfam" id="PF09479">
    <property type="entry name" value="Flg_new"/>
    <property type="match status" value="1"/>
</dbReference>
<feature type="transmembrane region" description="Helical" evidence="2">
    <location>
        <begin position="6"/>
        <end position="24"/>
    </location>
</feature>
<evidence type="ECO:0000256" key="1">
    <source>
        <dbReference type="ARBA" id="ARBA00004196"/>
    </source>
</evidence>
<name>A0ABR7GD26_9FIRM</name>
<organism evidence="3 4">
    <name type="scientific">Roseburia lenta</name>
    <dbReference type="NCBI Taxonomy" id="2763061"/>
    <lineage>
        <taxon>Bacteria</taxon>
        <taxon>Bacillati</taxon>
        <taxon>Bacillota</taxon>
        <taxon>Clostridia</taxon>
        <taxon>Lachnospirales</taxon>
        <taxon>Lachnospiraceae</taxon>
        <taxon>Roseburia</taxon>
    </lineage>
</organism>
<keyword evidence="4" id="KW-1185">Reference proteome</keyword>
<dbReference type="InterPro" id="IPR042229">
    <property type="entry name" value="Listeria/Bacterioides_rpt_sf"/>
</dbReference>
<keyword evidence="2" id="KW-0812">Transmembrane</keyword>
<dbReference type="Proteomes" id="UP000643810">
    <property type="component" value="Unassembled WGS sequence"/>
</dbReference>
<gene>
    <name evidence="3" type="ORF">H8R94_01710</name>
</gene>
<protein>
    <submittedName>
        <fullName evidence="3">InlB B-repeat-containing protein</fullName>
    </submittedName>
</protein>
<dbReference type="Gene3D" id="2.60.40.4270">
    <property type="entry name" value="Listeria-Bacteroides repeat domain"/>
    <property type="match status" value="1"/>
</dbReference>
<evidence type="ECO:0000256" key="2">
    <source>
        <dbReference type="SAM" id="Phobius"/>
    </source>
</evidence>
<proteinExistence type="predicted"/>
<dbReference type="RefSeq" id="WP_186853687.1">
    <property type="nucleotide sequence ID" value="NZ_JACOPG010000001.1"/>
</dbReference>
<comment type="subcellular location">
    <subcellularLocation>
        <location evidence="1">Cell envelope</location>
    </subcellularLocation>
</comment>
<keyword evidence="2" id="KW-1133">Transmembrane helix</keyword>
<comment type="caution">
    <text evidence="3">The sequence shown here is derived from an EMBL/GenBank/DDBJ whole genome shotgun (WGS) entry which is preliminary data.</text>
</comment>
<keyword evidence="2" id="KW-0472">Membrane</keyword>